<gene>
    <name evidence="1" type="primary">67</name>
    <name evidence="1" type="ORF">PBI_CARCHARODON_67</name>
</gene>
<name>A0A097EYU4_9CAUD</name>
<reference evidence="1 2" key="1">
    <citation type="submission" date="2014-09" db="EMBL/GenBank/DDBJ databases">
        <authorList>
            <person name="Brannan A.J."/>
            <person name="Lewis N."/>
            <person name="Sims A.D."/>
            <person name="Adams M.W."/>
            <person name="Blackwell H.A."/>
            <person name="Coleman M.K."/>
            <person name="Cook S.E."/>
            <person name="Gardner S.T."/>
            <person name="Katliarou V."/>
            <person name="Lyons V.J."/>
            <person name="Mann D.A."/>
            <person name="McCall D.F."/>
            <person name="McCurdy M.C."/>
            <person name="Murdock C.A."/>
            <person name="Phillips E.M."/>
            <person name="Pitts A.K."/>
            <person name="Policard D."/>
            <person name="Prince J.K."/>
            <person name="Threatt D."/>
            <person name="Serrano M.G."/>
            <person name="Buck G."/>
            <person name="Lee V."/>
            <person name="Wang Y."/>
            <person name="Carvalho R."/>
            <person name="Voegtly L."/>
            <person name="Shi R."/>
            <person name="Duckworth R."/>
            <person name="Johnson A."/>
            <person name="Loviza R."/>
            <person name="Walstead R."/>
            <person name="Shah Z."/>
            <person name="Kiflezghi M."/>
            <person name="Wade K."/>
            <person name="Anders K.R."/>
            <person name="Braun M.A."/>
            <person name="Delesalle V.A."/>
            <person name="Hughes L.E."/>
            <person name="Ware V.C."/>
            <person name="Bradley K.W."/>
            <person name="Barker L.P."/>
            <person name="Asai D.J."/>
            <person name="Bowman C.A."/>
            <person name="Russell D.A."/>
            <person name="Pope W.H."/>
            <person name="Jacobs-Sera D."/>
            <person name="Hendrix R.W."/>
            <person name="Hatfull G.F."/>
        </authorList>
    </citation>
    <scope>NUCLEOTIDE SEQUENCE [LARGE SCALE GENOMIC DNA]</scope>
</reference>
<evidence type="ECO:0008006" key="3">
    <source>
        <dbReference type="Google" id="ProtNLM"/>
    </source>
</evidence>
<dbReference type="Proteomes" id="UP000029891">
    <property type="component" value="Segment"/>
</dbReference>
<accession>A0A097EYU4</accession>
<sequence>MSMNFHLTRAEQTKLREKLASVPELAEDLAVTITRQARIQKPNLGKPRRQRPEPCVPFHLGASEAADELQRCLAVWVRFVCDARQIEYTDTDDLASLARWLRRNVVTLALIEGSQRAYVDIAHRIDECRRQIDLPPEDEIVIDRARLEQANRQIVTAGQAEKIAHRLGDLGRRLTTQRVHSLNRRGHLRPVDTDPETGTKFYRLGDILQAHLKCAQRQRRS</sequence>
<proteinExistence type="predicted"/>
<dbReference type="GeneID" id="26624311"/>
<evidence type="ECO:0000313" key="1">
    <source>
        <dbReference type="EMBL" id="AIT14575.1"/>
    </source>
</evidence>
<dbReference type="RefSeq" id="YP_009197192.1">
    <property type="nucleotide sequence ID" value="NC_028779.1"/>
</dbReference>
<organism evidence="1 2">
    <name type="scientific">Mycobacterium phage Carcharodon</name>
    <dbReference type="NCBI Taxonomy" id="1555233"/>
    <lineage>
        <taxon>Viruses</taxon>
        <taxon>Duplodnaviria</taxon>
        <taxon>Heunggongvirae</taxon>
        <taxon>Uroviricota</taxon>
        <taxon>Caudoviricetes</taxon>
        <taxon>Nclasvirinae</taxon>
        <taxon>Charlievirus</taxon>
        <taxon>Charlievirus Pipsqueaks</taxon>
    </lineage>
</organism>
<evidence type="ECO:0000313" key="2">
    <source>
        <dbReference type="Proteomes" id="UP000029891"/>
    </source>
</evidence>
<dbReference type="KEGG" id="vg:26624311"/>
<dbReference type="EMBL" id="KM588359">
    <property type="protein sequence ID" value="AIT14575.1"/>
    <property type="molecule type" value="Genomic_DNA"/>
</dbReference>
<protein>
    <recommendedName>
        <fullName evidence="3">Helix-turn-helix DNA binding domain protein</fullName>
    </recommendedName>
</protein>